<proteinExistence type="inferred from homology"/>
<dbReference type="Gene3D" id="3.20.20.80">
    <property type="entry name" value="Glycosidases"/>
    <property type="match status" value="1"/>
</dbReference>
<feature type="domain" description="CBM-cenC" evidence="4">
    <location>
        <begin position="319"/>
        <end position="431"/>
    </location>
</feature>
<keyword evidence="2" id="KW-0378">Hydrolase</keyword>
<dbReference type="Gene3D" id="2.60.40.1190">
    <property type="match status" value="1"/>
</dbReference>
<evidence type="ECO:0000259" key="4">
    <source>
        <dbReference type="Pfam" id="PF02018"/>
    </source>
</evidence>
<evidence type="ECO:0000259" key="5">
    <source>
        <dbReference type="Pfam" id="PF06452"/>
    </source>
</evidence>
<accession>A0ABZ0RPS6</accession>
<dbReference type="InterPro" id="IPR003305">
    <property type="entry name" value="CenC_carb-bd"/>
</dbReference>
<gene>
    <name evidence="6" type="ORF">SH580_05900</name>
</gene>
<dbReference type="Pfam" id="PF02018">
    <property type="entry name" value="CBM_4_9"/>
    <property type="match status" value="1"/>
</dbReference>
<name>A0ABZ0RPS6_9BACT</name>
<dbReference type="Gene3D" id="2.60.120.260">
    <property type="entry name" value="Galactose-binding domain-like"/>
    <property type="match status" value="1"/>
</dbReference>
<comment type="similarity">
    <text evidence="1">Belongs to the glycosyl hydrolase 10 (cellulase F) family.</text>
</comment>
<dbReference type="Proteomes" id="UP001324993">
    <property type="component" value="Chromosome"/>
</dbReference>
<organism evidence="6 7">
    <name type="scientific">Coraliomargarita algicola</name>
    <dbReference type="NCBI Taxonomy" id="3092156"/>
    <lineage>
        <taxon>Bacteria</taxon>
        <taxon>Pseudomonadati</taxon>
        <taxon>Verrucomicrobiota</taxon>
        <taxon>Opitutia</taxon>
        <taxon>Puniceicoccales</taxon>
        <taxon>Coraliomargaritaceae</taxon>
        <taxon>Coraliomargarita</taxon>
    </lineage>
</organism>
<dbReference type="InterPro" id="IPR010502">
    <property type="entry name" value="Carb-bd_dom_fam9"/>
</dbReference>
<keyword evidence="7" id="KW-1185">Reference proteome</keyword>
<dbReference type="SUPFAM" id="SSF49785">
    <property type="entry name" value="Galactose-binding domain-like"/>
    <property type="match status" value="1"/>
</dbReference>
<evidence type="ECO:0000313" key="7">
    <source>
        <dbReference type="Proteomes" id="UP001324993"/>
    </source>
</evidence>
<reference evidence="6 7" key="1">
    <citation type="submission" date="2023-11" db="EMBL/GenBank/DDBJ databases">
        <title>Coraliomargarita sp. nov., isolated from marine algae.</title>
        <authorList>
            <person name="Lee J.K."/>
            <person name="Baek J.H."/>
            <person name="Kim J.M."/>
            <person name="Choi D.G."/>
            <person name="Jeon C.O."/>
        </authorList>
    </citation>
    <scope>NUCLEOTIDE SEQUENCE [LARGE SCALE GENOMIC DNA]</scope>
    <source>
        <strain evidence="6 7">J2-16</strain>
    </source>
</reference>
<dbReference type="SUPFAM" id="SSF51445">
    <property type="entry name" value="(Trans)glycosidases"/>
    <property type="match status" value="1"/>
</dbReference>
<dbReference type="EMBL" id="CP138858">
    <property type="protein sequence ID" value="WPJ97239.1"/>
    <property type="molecule type" value="Genomic_DNA"/>
</dbReference>
<evidence type="ECO:0000256" key="1">
    <source>
        <dbReference type="ARBA" id="ARBA00007495"/>
    </source>
</evidence>
<feature type="chain" id="PRO_5045152019" evidence="3">
    <location>
        <begin position="21"/>
        <end position="1322"/>
    </location>
</feature>
<protein>
    <submittedName>
        <fullName evidence="6">Sugar-binding protein</fullName>
    </submittedName>
</protein>
<feature type="domain" description="Carbohydrate-binding" evidence="5">
    <location>
        <begin position="1103"/>
        <end position="1280"/>
    </location>
</feature>
<dbReference type="InterPro" id="IPR008979">
    <property type="entry name" value="Galactose-bd-like_sf"/>
</dbReference>
<keyword evidence="3" id="KW-0732">Signal</keyword>
<dbReference type="RefSeq" id="WP_319834084.1">
    <property type="nucleotide sequence ID" value="NZ_CP138858.1"/>
</dbReference>
<dbReference type="SUPFAM" id="SSF49344">
    <property type="entry name" value="CBD9-like"/>
    <property type="match status" value="1"/>
</dbReference>
<dbReference type="Pfam" id="PF06452">
    <property type="entry name" value="CBM9_1"/>
    <property type="match status" value="1"/>
</dbReference>
<sequence length="1322" mass="147704">MNNVPYLALLLTCASSLTQAQSSLEMTAPFRPLETQQAKPQIEINDFNEHQTFAIVAGDNQIALHPKNLLRQNITIARQPKPVVSVSYWGANESGYGWPFPGGDEQVIRNNAKELVIQKSFHDGSTGESAGNFTQTITLLEDGQIESSYQYTLPAGAKQPDDGLIFRFEESLASGMPVEIDGVNYQITAAASSTNEAPLFRGPAKRIVFWPEKPTQRFSIEFTQTVDLFLRERINALRPDRQDIEMRATPDRNGSIAYKLDIRNTSAASMQTDDTFANINFWKNDRLHIPDFEASRNRLPNPSFESGLRYFNLYPIWGTWPGRDLPLYTLDSTQGLFGNQSLKVSAWKDYERPNYLSTFTLPTEPGKSYTFSFYAKALAPGQRMQLFCVSGQWGDFPKLSNNSIKLTQEWTRYSTTFTAPNRAASMLFKIQNTSTEMETATLIDALQFEEGEQPSEFIDTTLGSDLITANPDNFLQPDEAFDTRLVISGPSNAKGQVSYTLEDLYYQNVASGTLDFTTDTEGRSTIDLPIDASIGEGIFVLRCDYTLEDASYTDFYRLSCLQALTKPFKHRPLFSGPAVTRINRSEAVAERFSAIGYGSSSYQSDPIANDLYHQHHITSTGSGVFGYGPKGTGELAQARRQVWERLESEPYSNELAEQVEAVAYQMVQAYPWIETWFLHGECNGGGGKLEVVRKRDYEGFAKFIIACARGILRADPEKRLMLTGGPTNMSPSGGILYLRNTIQQVNQLAPDLKFDAIAAHPYRPVPENPDLDADATTFIKMLEQHGYGDTPIYWNEGIYNNPWQIAEWGLDPHKGCSTDHWRCGTPTYDMGWGERISAAYYARSWLVGLKYADRVAQYDGWVGSFQTMDTRLTPVLSQKIPHTLGTLLGEASYVQDVRFAPESRVYVFEDAQQRPVAAMWSYMPMVDRGYEASPIATIEFGTQRPEVINLMGNSVQLNFDKSGSIQIPVSPFPVFIRGEAGQTAALIQSMEQAKLSGAQQSAIALNYRVTQADELKVTLTNRLSQPYQGSITIPSIQPADSFPLELAGLASTQRSIQLPNPLKAEQMNDVSLSILLTEADGTSSEQAVTFEALPILRRDHFQIDGELNDWNEIPAIPLSNAIQVKPSAPVDTTREFEASYRVAWNESHLYLCVEVKDSEPHFPPTQTPSSIWTIDSLQVYLDTFGDNAERTVNQRFDFNDYEYDISKNQETDELIVYRRIAPEQQLAGGLDAPRPDTVEPDIDAAIRMTDKGYTYEVAFPRRLVAPLPLESAGSFRMGLTLNNGSSEGRQSNLNNLSVVGKDPYNAPEAWPIMLPVRAPATK</sequence>
<evidence type="ECO:0000256" key="3">
    <source>
        <dbReference type="SAM" id="SignalP"/>
    </source>
</evidence>
<evidence type="ECO:0000313" key="6">
    <source>
        <dbReference type="EMBL" id="WPJ97239.1"/>
    </source>
</evidence>
<feature type="signal peptide" evidence="3">
    <location>
        <begin position="1"/>
        <end position="20"/>
    </location>
</feature>
<evidence type="ECO:0000256" key="2">
    <source>
        <dbReference type="ARBA" id="ARBA00022801"/>
    </source>
</evidence>
<dbReference type="InterPro" id="IPR017853">
    <property type="entry name" value="GH"/>
</dbReference>